<keyword evidence="3" id="KW-1185">Reference proteome</keyword>
<dbReference type="Gene3D" id="3.40.50.150">
    <property type="entry name" value="Vaccinia Virus protein VP39"/>
    <property type="match status" value="1"/>
</dbReference>
<evidence type="ECO:0000313" key="3">
    <source>
        <dbReference type="Proteomes" id="UP000199488"/>
    </source>
</evidence>
<dbReference type="GO" id="GO:0008168">
    <property type="term" value="F:methyltransferase activity"/>
    <property type="evidence" value="ECO:0007669"/>
    <property type="project" value="UniProtKB-KW"/>
</dbReference>
<dbReference type="CDD" id="cd02440">
    <property type="entry name" value="AdoMet_MTases"/>
    <property type="match status" value="1"/>
</dbReference>
<feature type="domain" description="Methyltransferase small" evidence="1">
    <location>
        <begin position="44"/>
        <end position="145"/>
    </location>
</feature>
<dbReference type="SUPFAM" id="SSF53335">
    <property type="entry name" value="S-adenosyl-L-methionine-dependent methyltransferases"/>
    <property type="match status" value="1"/>
</dbReference>
<dbReference type="InterPro" id="IPR007848">
    <property type="entry name" value="Small_mtfrase_dom"/>
</dbReference>
<dbReference type="OrthoDB" id="9777257at2"/>
<dbReference type="RefSeq" id="WP_091615056.1">
    <property type="nucleotide sequence ID" value="NZ_FNNC01000005.1"/>
</dbReference>
<protein>
    <submittedName>
        <fullName evidence="2">tRNA1(Val) A37 N6-methylase TrmN6</fullName>
    </submittedName>
</protein>
<dbReference type="STRING" id="1122204.SAMN05421781_2243"/>
<organism evidence="2 3">
    <name type="scientific">Marinococcus luteus</name>
    <dbReference type="NCBI Taxonomy" id="1122204"/>
    <lineage>
        <taxon>Bacteria</taxon>
        <taxon>Bacillati</taxon>
        <taxon>Bacillota</taxon>
        <taxon>Bacilli</taxon>
        <taxon>Bacillales</taxon>
        <taxon>Bacillaceae</taxon>
        <taxon>Marinococcus</taxon>
    </lineage>
</organism>
<dbReference type="Proteomes" id="UP000199488">
    <property type="component" value="Unassembled WGS sequence"/>
</dbReference>
<dbReference type="EMBL" id="FNNC01000005">
    <property type="protein sequence ID" value="SDW75090.1"/>
    <property type="molecule type" value="Genomic_DNA"/>
</dbReference>
<dbReference type="InterPro" id="IPR050210">
    <property type="entry name" value="tRNA_Adenine-N(6)_MTase"/>
</dbReference>
<evidence type="ECO:0000259" key="1">
    <source>
        <dbReference type="Pfam" id="PF05175"/>
    </source>
</evidence>
<dbReference type="InterPro" id="IPR029063">
    <property type="entry name" value="SAM-dependent_MTases_sf"/>
</dbReference>
<keyword evidence="2" id="KW-0808">Transferase</keyword>
<accession>A0A1H2W3C3</accession>
<proteinExistence type="predicted"/>
<dbReference type="PANTHER" id="PTHR47739">
    <property type="entry name" value="TRNA1(VAL) (ADENINE(37)-N6)-METHYLTRANSFERASE"/>
    <property type="match status" value="1"/>
</dbReference>
<dbReference type="Pfam" id="PF05175">
    <property type="entry name" value="MTS"/>
    <property type="match status" value="1"/>
</dbReference>
<dbReference type="AlphaFoldDB" id="A0A1H2W3C3"/>
<dbReference type="PANTHER" id="PTHR47739:SF1">
    <property type="entry name" value="TRNA1(VAL) (ADENINE(37)-N6)-METHYLTRANSFERASE"/>
    <property type="match status" value="1"/>
</dbReference>
<dbReference type="GO" id="GO:0032259">
    <property type="term" value="P:methylation"/>
    <property type="evidence" value="ECO:0007669"/>
    <property type="project" value="UniProtKB-KW"/>
</dbReference>
<keyword evidence="2" id="KW-0489">Methyltransferase</keyword>
<reference evidence="2 3" key="1">
    <citation type="submission" date="2016-10" db="EMBL/GenBank/DDBJ databases">
        <authorList>
            <person name="de Groot N.N."/>
        </authorList>
    </citation>
    <scope>NUCLEOTIDE SEQUENCE [LARGE SCALE GENOMIC DNA]</scope>
    <source>
        <strain evidence="2 3">DSM 23126</strain>
    </source>
</reference>
<name>A0A1H2W3C3_9BACI</name>
<sequence>MKEVLQEGERVDYTPSKKSIIQHENAFAFSIDSVLLAYFCSVPKTVGKIIDLGTGNGIIPLLLTERSRVPVTGIERQPELCDMAARTMAMNGADGQVTVQQEDVRTVRSRYHGDQWSLVTCNPPYFDTGRETMKNKQEKLANARHEEHGSLEEFVQSAAFLAKQKGKVAMVLRPERLAELFSYYQKYRIEPKRVQFVHPKAEREANIVMVEGMKAGRPGLECLPAIIVYNADGQYTEEFKAYYGTK</sequence>
<evidence type="ECO:0000313" key="2">
    <source>
        <dbReference type="EMBL" id="SDW75090.1"/>
    </source>
</evidence>
<gene>
    <name evidence="2" type="ORF">SAMN05421781_2243</name>
</gene>